<feature type="domain" description="C2H2-type" evidence="12">
    <location>
        <begin position="437"/>
        <end position="465"/>
    </location>
</feature>
<evidence type="ECO:0000256" key="3">
    <source>
        <dbReference type="ARBA" id="ARBA00022737"/>
    </source>
</evidence>
<keyword evidence="3" id="KW-0677">Repeat</keyword>
<feature type="domain" description="C2H2-type" evidence="12">
    <location>
        <begin position="1660"/>
        <end position="1687"/>
    </location>
</feature>
<dbReference type="Pfam" id="PF23611">
    <property type="entry name" value="zf-C2H2_16"/>
    <property type="match status" value="2"/>
</dbReference>
<evidence type="ECO:0000256" key="9">
    <source>
        <dbReference type="ARBA" id="ARBA00023242"/>
    </source>
</evidence>
<dbReference type="Pfam" id="PF23574">
    <property type="entry name" value="zf-C2H2_ZNF142_18"/>
    <property type="match status" value="1"/>
</dbReference>
<name>A0A484CW53_PERFV</name>
<reference evidence="13 14" key="1">
    <citation type="submission" date="2019-01" db="EMBL/GenBank/DDBJ databases">
        <title>A chromosome-scale genome assembly of the yellow perch, Perca flavescens.</title>
        <authorList>
            <person name="Feron R."/>
            <person name="Morvezen R."/>
            <person name="Bestin A."/>
            <person name="Haffray P."/>
            <person name="Klopp C."/>
            <person name="Zahm M."/>
            <person name="Cabau C."/>
            <person name="Roques C."/>
            <person name="Donnadieu C."/>
            <person name="Bouchez O."/>
            <person name="Christie M."/>
            <person name="Larson W."/>
            <person name="Guiguen Y."/>
        </authorList>
    </citation>
    <scope>NUCLEOTIDE SEQUENCE [LARGE SCALE GENOMIC DNA]</scope>
    <source>
        <strain evidence="13">YP-PL-M2</strain>
        <tissue evidence="13">Blood</tissue>
    </source>
</reference>
<dbReference type="FunFam" id="3.30.160.60:FF:000446">
    <property type="entry name" value="Zinc finger protein"/>
    <property type="match status" value="1"/>
</dbReference>
<feature type="domain" description="C2H2-type" evidence="12">
    <location>
        <begin position="639"/>
        <end position="667"/>
    </location>
</feature>
<dbReference type="EMBL" id="SCKG01000011">
    <property type="protein sequence ID" value="TDH07186.1"/>
    <property type="molecule type" value="Genomic_DNA"/>
</dbReference>
<feature type="compositionally biased region" description="Polar residues" evidence="11">
    <location>
        <begin position="21"/>
        <end position="38"/>
    </location>
</feature>
<dbReference type="FunFam" id="3.30.160.60:FF:000100">
    <property type="entry name" value="Zinc finger 45-like"/>
    <property type="match status" value="1"/>
</dbReference>
<gene>
    <name evidence="13" type="ORF">EPR50_G00120960</name>
</gene>
<evidence type="ECO:0000313" key="13">
    <source>
        <dbReference type="EMBL" id="TDH07186.1"/>
    </source>
</evidence>
<evidence type="ECO:0000259" key="12">
    <source>
        <dbReference type="PROSITE" id="PS50157"/>
    </source>
</evidence>
<dbReference type="SUPFAM" id="SSF57667">
    <property type="entry name" value="beta-beta-alpha zinc fingers"/>
    <property type="match status" value="12"/>
</dbReference>
<dbReference type="GO" id="GO:0003677">
    <property type="term" value="F:DNA binding"/>
    <property type="evidence" value="ECO:0007669"/>
    <property type="project" value="UniProtKB-KW"/>
</dbReference>
<feature type="region of interest" description="Disordered" evidence="11">
    <location>
        <begin position="1017"/>
        <end position="1056"/>
    </location>
</feature>
<dbReference type="FunFam" id="3.30.160.60:FF:000614">
    <property type="entry name" value="Zinc finger protein 142"/>
    <property type="match status" value="1"/>
</dbReference>
<evidence type="ECO:0000256" key="4">
    <source>
        <dbReference type="ARBA" id="ARBA00022771"/>
    </source>
</evidence>
<dbReference type="PANTHER" id="PTHR24379">
    <property type="entry name" value="KRAB AND ZINC FINGER DOMAIN-CONTAINING"/>
    <property type="match status" value="1"/>
</dbReference>
<dbReference type="InterPro" id="IPR057828">
    <property type="entry name" value="Znf_C2H2_ZNF142_13th"/>
</dbReference>
<comment type="subcellular location">
    <subcellularLocation>
        <location evidence="1">Nucleus</location>
    </subcellularLocation>
</comment>
<evidence type="ECO:0000256" key="1">
    <source>
        <dbReference type="ARBA" id="ARBA00004123"/>
    </source>
</evidence>
<feature type="domain" description="C2H2-type" evidence="12">
    <location>
        <begin position="285"/>
        <end position="312"/>
    </location>
</feature>
<feature type="domain" description="C2H2-type" evidence="12">
    <location>
        <begin position="1519"/>
        <end position="1546"/>
    </location>
</feature>
<feature type="domain" description="C2H2-type" evidence="12">
    <location>
        <begin position="1433"/>
        <end position="1460"/>
    </location>
</feature>
<proteinExistence type="predicted"/>
<accession>A0A484CW53</accession>
<feature type="compositionally biased region" description="Polar residues" evidence="11">
    <location>
        <begin position="1033"/>
        <end position="1056"/>
    </location>
</feature>
<keyword evidence="9" id="KW-0539">Nucleus</keyword>
<feature type="domain" description="C2H2-type" evidence="12">
    <location>
        <begin position="1603"/>
        <end position="1631"/>
    </location>
</feature>
<dbReference type="GO" id="GO:0008270">
    <property type="term" value="F:zinc ion binding"/>
    <property type="evidence" value="ECO:0007669"/>
    <property type="project" value="UniProtKB-KW"/>
</dbReference>
<feature type="domain" description="C2H2-type" evidence="12">
    <location>
        <begin position="48"/>
        <end position="76"/>
    </location>
</feature>
<feature type="domain" description="C2H2-type" evidence="12">
    <location>
        <begin position="1320"/>
        <end position="1348"/>
    </location>
</feature>
<keyword evidence="14" id="KW-1185">Reference proteome</keyword>
<evidence type="ECO:0000256" key="2">
    <source>
        <dbReference type="ARBA" id="ARBA00022723"/>
    </source>
</evidence>
<dbReference type="STRING" id="8167.A0A484CW53"/>
<feature type="domain" description="C2H2-type" evidence="12">
    <location>
        <begin position="523"/>
        <end position="550"/>
    </location>
</feature>
<feature type="compositionally biased region" description="Basic and acidic residues" evidence="11">
    <location>
        <begin position="1765"/>
        <end position="1776"/>
    </location>
</feature>
<evidence type="ECO:0000256" key="6">
    <source>
        <dbReference type="ARBA" id="ARBA00023015"/>
    </source>
</evidence>
<feature type="domain" description="C2H2-type" evidence="12">
    <location>
        <begin position="606"/>
        <end position="634"/>
    </location>
</feature>
<keyword evidence="6" id="KW-0805">Transcription regulation</keyword>
<organism evidence="13 14">
    <name type="scientific">Perca flavescens</name>
    <name type="common">American yellow perch</name>
    <name type="synonym">Morone flavescens</name>
    <dbReference type="NCBI Taxonomy" id="8167"/>
    <lineage>
        <taxon>Eukaryota</taxon>
        <taxon>Metazoa</taxon>
        <taxon>Chordata</taxon>
        <taxon>Craniata</taxon>
        <taxon>Vertebrata</taxon>
        <taxon>Euteleostomi</taxon>
        <taxon>Actinopterygii</taxon>
        <taxon>Neopterygii</taxon>
        <taxon>Teleostei</taxon>
        <taxon>Neoteleostei</taxon>
        <taxon>Acanthomorphata</taxon>
        <taxon>Eupercaria</taxon>
        <taxon>Perciformes</taxon>
        <taxon>Percoidei</taxon>
        <taxon>Percidae</taxon>
        <taxon>Percinae</taxon>
        <taxon>Perca</taxon>
    </lineage>
</organism>
<dbReference type="GO" id="GO:0010468">
    <property type="term" value="P:regulation of gene expression"/>
    <property type="evidence" value="ECO:0007669"/>
    <property type="project" value="UniProtKB-ARBA"/>
</dbReference>
<feature type="compositionally biased region" description="Acidic residues" evidence="11">
    <location>
        <begin position="1745"/>
        <end position="1754"/>
    </location>
</feature>
<dbReference type="GO" id="GO:0005634">
    <property type="term" value="C:nucleus"/>
    <property type="evidence" value="ECO:0007669"/>
    <property type="project" value="UniProtKB-SubCell"/>
</dbReference>
<dbReference type="SMART" id="SM00355">
    <property type="entry name" value="ZnF_C2H2"/>
    <property type="match status" value="40"/>
</dbReference>
<feature type="region of interest" description="Disordered" evidence="11">
    <location>
        <begin position="176"/>
        <end position="237"/>
    </location>
</feature>
<evidence type="ECO:0000256" key="10">
    <source>
        <dbReference type="PROSITE-ProRule" id="PRU00042"/>
    </source>
</evidence>
<feature type="domain" description="C2H2-type" evidence="12">
    <location>
        <begin position="1491"/>
        <end position="1518"/>
    </location>
</feature>
<dbReference type="Proteomes" id="UP000295070">
    <property type="component" value="Chromosome 11"/>
</dbReference>
<keyword evidence="5" id="KW-0862">Zinc</keyword>
<dbReference type="FunFam" id="3.30.160.60:FF:001657">
    <property type="entry name" value="Zinc finger protein 142"/>
    <property type="match status" value="1"/>
</dbReference>
<dbReference type="FunFam" id="3.30.160.60:FF:002452">
    <property type="entry name" value="zinc finger protein 142 isoform X4"/>
    <property type="match status" value="1"/>
</dbReference>
<feature type="region of interest" description="Disordered" evidence="11">
    <location>
        <begin position="1"/>
        <end position="38"/>
    </location>
</feature>
<dbReference type="PROSITE" id="PS00028">
    <property type="entry name" value="ZINC_FINGER_C2H2_1"/>
    <property type="match status" value="18"/>
</dbReference>
<comment type="caution">
    <text evidence="13">The sequence shown here is derived from an EMBL/GenBank/DDBJ whole genome shotgun (WGS) entry which is preliminary data.</text>
</comment>
<keyword evidence="8" id="KW-0804">Transcription</keyword>
<keyword evidence="7" id="KW-0238">DNA-binding</keyword>
<evidence type="ECO:0000256" key="11">
    <source>
        <dbReference type="SAM" id="MobiDB-lite"/>
    </source>
</evidence>
<feature type="domain" description="C2H2-type" evidence="12">
    <location>
        <begin position="349"/>
        <end position="371"/>
    </location>
</feature>
<evidence type="ECO:0000256" key="5">
    <source>
        <dbReference type="ARBA" id="ARBA00022833"/>
    </source>
</evidence>
<feature type="domain" description="C2H2-type" evidence="12">
    <location>
        <begin position="1547"/>
        <end position="1574"/>
    </location>
</feature>
<feature type="domain" description="C2H2-type" evidence="12">
    <location>
        <begin position="1632"/>
        <end position="1659"/>
    </location>
</feature>
<protein>
    <recommendedName>
        <fullName evidence="12">C2H2-type domain-containing protein</fullName>
    </recommendedName>
</protein>
<feature type="domain" description="C2H2-type" evidence="12">
    <location>
        <begin position="495"/>
        <end position="522"/>
    </location>
</feature>
<evidence type="ECO:0000313" key="14">
    <source>
        <dbReference type="Proteomes" id="UP000295070"/>
    </source>
</evidence>
<feature type="compositionally biased region" description="Polar residues" evidence="11">
    <location>
        <begin position="1"/>
        <end position="11"/>
    </location>
</feature>
<dbReference type="InterPro" id="IPR013087">
    <property type="entry name" value="Znf_C2H2_type"/>
</dbReference>
<dbReference type="Pfam" id="PF13909">
    <property type="entry name" value="zf-H2C2_5"/>
    <property type="match status" value="1"/>
</dbReference>
<feature type="region of interest" description="Disordered" evidence="11">
    <location>
        <begin position="723"/>
        <end position="752"/>
    </location>
</feature>
<sequence length="1776" mass="202642">MRRGNPGNTMETVEPHGCEKSGQSLSEQTHPCSERLTTPSNKKQLGNYKCSQCSEVFSKPGVLKRHFKILHNGHEREGPFPCTEEGCQFSSTDRQAYQSHLMSMHCLTLIPCTLQSCRVSFLTQGEMERHLLGHMPFGCFQCQFVTQTVKDLSVHILEHNHLPPHAQGNQTAATTVCTNGSHQPQVSGRPKRKLKSSPADASSLPEDGNEEQPERQRHNIKRVRKAVERDKPSAVDAAPLPSKEYLAEGSEDTYRTHTCPKCRRCFKMRSHLQEHLHLHFPDPSLQCPTCKRYFTSKSKLRIHRLREAGEKVHHCHLCEYSAVERNAIRRHLASVHADEAEDAVNGHSYPCPTCGQSFRQSRSLKAHMKTHIILSDSKPAACFHHACSFHCSSQKELLRHTADVHGVRAVECRHHACGAVFQSETDMKAHYPSHLAYHCSQCDFSCSNKSVFLQHQRHGHPGNDKLRCDFCSFVTFNPVEFEQHIGHLHANEKIHRCAQCSYVTSHKRGLKRHMLIHSGEKPHKCSLCDFRCRDESYLSKHMLTHSDDKNFMCAECGYVTKWKHYLNVHMRKHAGDLRYQCDQCPYRCHRMDQLNSHKLRHQAKSLMCEICAYACKRKYELRNHMMAKHSGEEKPPSVYKCKYCTYTTCYRQALQNHENCKHTKLKEFRCALCFYSSFSSISLFLHKRKAHSYVPGDKAWLENYAAKEKERNSTQFLQEFYNKPSTAQEQSEQSPSEGPPPSQREQSDLPESAGKGFVACSQTVATVDVFDVASQEVVNEGVSDGPPSANSPEEYCTLVLTALSTADYQTSSLHNQEEICANDTTSSSNLNCIASNISQEKADFSTSSSENDNAAVTEAECEQSDVDDNCEPLNNISQPVEPRECQTQTPAVENDVATISSTFPSEQNQLLESEIRLKAMKKHDKDQAEAMVLEGRVKLLVVPTKDIYRCNKCCYVTSKETTLKSHCQALCRGRIKGHKCQACGAQFKQRRGLDSHLSKKCPALPRKTRTFVGISNTAEDSTVAREGSRQLDEGTNSNQAELLSSQNTISTDSNNQEFNRQEDGVCTSHLTNHKGFVHNAFASNESGQQQSKIQAKKHLKVKLAKKQLFPSNKQSNVPLQKSLYAKEDGKFKCQLCNFSSVRLATVERHLSTCRRISRKTENAITPEVEDESGSESLKGKEDLVEKYNRTGKVPEKHQIFSCPSCVFQCNQKRALDSHKKRGCLKPDEVQCTMCSFVAKSKMSLTHHTLCAHTKKKVAFAKRLHCQHCAFTCKQERCMEQHVALKHKGAQPHCCRYCPFSTTRRYRLEEHESLHTGIGRHSCNMCDKTFGAATKLRQHKMRIHDKRPPHFCSFCDFSGYTLDDIRRHNLRCHTGELHHACTHCDAQFSSEVALRNHCKRVHQLQVCFSCKQCDYTCGSEITLKTHQEIKHPQAQCNTCQESFKTKESLEIHQRTHSAHPCQLCPFASKMRQTLAQHLLNEHEDGPPEDKPLKCSCCQFACRHQLVLEQHLRSHGGKRLYKCTDCEFSTRNKQKITWHIRIHTGEKPYSCEQCSYTCTDPSRLKLHMRVHQEEKKYLCPECGYKCKWATQLKYHMTKHTGDKPYACEECDYRTNRADALRSHRDTQHCDLRPYVCEKCGKAFKTTFILKTHQRQHSDDRPYTCGLCHKAFRWPAGLRHHYLSHTKQQPFCCRHCSYKAKQKFQVVKHLQRHHPEMAVEQGVVRDSGAVSLTLKEALLGTLDGTAAEVEEEEEEGTANEVQEVAEEVAQREEDNETQR</sequence>
<keyword evidence="4 10" id="KW-0863">Zinc-finger</keyword>
<dbReference type="PROSITE" id="PS50157">
    <property type="entry name" value="ZINC_FINGER_C2H2_2"/>
    <property type="match status" value="20"/>
</dbReference>
<feature type="compositionally biased region" description="Basic and acidic residues" evidence="11">
    <location>
        <begin position="1022"/>
        <end position="1032"/>
    </location>
</feature>
<feature type="domain" description="C2H2-type" evidence="12">
    <location>
        <begin position="551"/>
        <end position="578"/>
    </location>
</feature>
<feature type="region of interest" description="Disordered" evidence="11">
    <location>
        <begin position="1744"/>
        <end position="1776"/>
    </location>
</feature>
<feature type="domain" description="C2H2-type" evidence="12">
    <location>
        <begin position="1378"/>
        <end position="1401"/>
    </location>
</feature>
<dbReference type="PANTHER" id="PTHR24379:SF121">
    <property type="entry name" value="C2H2-TYPE DOMAIN-CONTAINING PROTEIN"/>
    <property type="match status" value="1"/>
</dbReference>
<feature type="compositionally biased region" description="Polar residues" evidence="11">
    <location>
        <begin position="176"/>
        <end position="186"/>
    </location>
</feature>
<dbReference type="Gene3D" id="3.30.160.60">
    <property type="entry name" value="Classic Zinc Finger"/>
    <property type="match status" value="20"/>
</dbReference>
<feature type="domain" description="C2H2-type" evidence="12">
    <location>
        <begin position="1575"/>
        <end position="1602"/>
    </location>
</feature>
<keyword evidence="2" id="KW-0479">Metal-binding</keyword>
<dbReference type="InterPro" id="IPR056438">
    <property type="entry name" value="Znf-C2H2_CTCF"/>
</dbReference>
<evidence type="ECO:0000256" key="7">
    <source>
        <dbReference type="ARBA" id="ARBA00023125"/>
    </source>
</evidence>
<dbReference type="FunFam" id="3.30.160.60:FF:001062">
    <property type="entry name" value="Zinc finger protein 142"/>
    <property type="match status" value="1"/>
</dbReference>
<dbReference type="InterPro" id="IPR036236">
    <property type="entry name" value="Znf_C2H2_sf"/>
</dbReference>
<evidence type="ECO:0000256" key="8">
    <source>
        <dbReference type="ARBA" id="ARBA00023163"/>
    </source>
</evidence>
<dbReference type="Pfam" id="PF00096">
    <property type="entry name" value="zf-C2H2"/>
    <property type="match status" value="3"/>
</dbReference>
<feature type="domain" description="C2H2-type" evidence="12">
    <location>
        <begin position="257"/>
        <end position="284"/>
    </location>
</feature>
<dbReference type="FunFam" id="3.30.160.60:FF:000012">
    <property type="entry name" value="RB-associated KRAB zinc finger protein-like"/>
    <property type="match status" value="1"/>
</dbReference>
<dbReference type="FunFam" id="3.30.160.60:FF:002117">
    <property type="entry name" value="Zinc finger protein 142"/>
    <property type="match status" value="1"/>
</dbReference>